<dbReference type="OrthoDB" id="4159489at2759"/>
<keyword evidence="3" id="KW-1185">Reference proteome</keyword>
<gene>
    <name evidence="2" type="ORF">TBRA_LOCUS12816</name>
</gene>
<dbReference type="Proteomes" id="UP000479190">
    <property type="component" value="Unassembled WGS sequence"/>
</dbReference>
<proteinExistence type="predicted"/>
<evidence type="ECO:0000256" key="1">
    <source>
        <dbReference type="SAM" id="Coils"/>
    </source>
</evidence>
<protein>
    <submittedName>
        <fullName evidence="2">Uncharacterized protein</fullName>
    </submittedName>
</protein>
<evidence type="ECO:0000313" key="3">
    <source>
        <dbReference type="Proteomes" id="UP000479190"/>
    </source>
</evidence>
<name>A0A6H5IU88_9HYME</name>
<keyword evidence="1" id="KW-0175">Coiled coil</keyword>
<organism evidence="2 3">
    <name type="scientific">Trichogramma brassicae</name>
    <dbReference type="NCBI Taxonomy" id="86971"/>
    <lineage>
        <taxon>Eukaryota</taxon>
        <taxon>Metazoa</taxon>
        <taxon>Ecdysozoa</taxon>
        <taxon>Arthropoda</taxon>
        <taxon>Hexapoda</taxon>
        <taxon>Insecta</taxon>
        <taxon>Pterygota</taxon>
        <taxon>Neoptera</taxon>
        <taxon>Endopterygota</taxon>
        <taxon>Hymenoptera</taxon>
        <taxon>Apocrita</taxon>
        <taxon>Proctotrupomorpha</taxon>
        <taxon>Chalcidoidea</taxon>
        <taxon>Trichogrammatidae</taxon>
        <taxon>Trichogramma</taxon>
    </lineage>
</organism>
<accession>A0A6H5IU88</accession>
<feature type="coiled-coil region" evidence="1">
    <location>
        <begin position="239"/>
        <end position="291"/>
    </location>
</feature>
<sequence length="497" mass="54755">MNEEARRLAHGVQTLGLQLNPDKTKGPAYLAGHLSFVRRDAPGSLRRSHLELKIQWAATSSLRNAFFVHTAKLHSTGASYVTKTVQNIETADCSPAPEHPQQLADDCDAQMRQMYEEHRERILSVQCHNCLHPGCAAPYLRKEGMKPCCIRTFSAIVEQVSSDDLVESSMASMVTKAASATSRNAALDRARGIEGCEGVAAHTIGSFVPVRLPLVMSAQLVAPDQALPPWLAEFTGSIKAQLEAQATELKEMKSQIDSKLDEIKSQAEAQHIELNSKLARFESSIAQLTARVEARKHKSVESAAALDKMKTEIEEVKVFTEAIKSNTTLSHSNSHLVDSCEVLLSGIPTGVDLPKDVVLKKVLTAMGLNDFERFIVNSRKWVPNKRTNSTPEAFQAIVYRCSSPSNHDFLIMNASKLALIHTNTLFGCGGDHKLVLHALWPRETYSLLSKANIAAHKIGFARPIVRNLVVHMRKITQSQLLPLATQKDLDLLIAQNQ</sequence>
<reference evidence="2 3" key="1">
    <citation type="submission" date="2020-02" db="EMBL/GenBank/DDBJ databases">
        <authorList>
            <person name="Ferguson B K."/>
        </authorList>
    </citation>
    <scope>NUCLEOTIDE SEQUENCE [LARGE SCALE GENOMIC DNA]</scope>
</reference>
<evidence type="ECO:0000313" key="2">
    <source>
        <dbReference type="EMBL" id="CAB0041137.1"/>
    </source>
</evidence>
<dbReference type="EMBL" id="CADCXV010001093">
    <property type="protein sequence ID" value="CAB0041137.1"/>
    <property type="molecule type" value="Genomic_DNA"/>
</dbReference>
<dbReference type="AlphaFoldDB" id="A0A6H5IU88"/>